<dbReference type="AlphaFoldDB" id="A0A0A9DMV3"/>
<sequence>MVRRLCLRGNPLELDKGLGYVVGMEKRLLQAVHLQGVRESTIAWVLNKWNLMGQGCLVPVQVIPRGV</sequence>
<reference evidence="1" key="1">
    <citation type="submission" date="2014-09" db="EMBL/GenBank/DDBJ databases">
        <authorList>
            <person name="Magalhaes I.L.F."/>
            <person name="Oliveira U."/>
            <person name="Santos F.R."/>
            <person name="Vidigal T.H.D.A."/>
            <person name="Brescovit A.D."/>
            <person name="Santos A.J."/>
        </authorList>
    </citation>
    <scope>NUCLEOTIDE SEQUENCE</scope>
    <source>
        <tissue evidence="1">Shoot tissue taken approximately 20 cm above the soil surface</tissue>
    </source>
</reference>
<evidence type="ECO:0000313" key="1">
    <source>
        <dbReference type="EMBL" id="JAD89091.1"/>
    </source>
</evidence>
<accession>A0A0A9DMV3</accession>
<name>A0A0A9DMV3_ARUDO</name>
<organism evidence="1">
    <name type="scientific">Arundo donax</name>
    <name type="common">Giant reed</name>
    <name type="synonym">Donax arundinaceus</name>
    <dbReference type="NCBI Taxonomy" id="35708"/>
    <lineage>
        <taxon>Eukaryota</taxon>
        <taxon>Viridiplantae</taxon>
        <taxon>Streptophyta</taxon>
        <taxon>Embryophyta</taxon>
        <taxon>Tracheophyta</taxon>
        <taxon>Spermatophyta</taxon>
        <taxon>Magnoliopsida</taxon>
        <taxon>Liliopsida</taxon>
        <taxon>Poales</taxon>
        <taxon>Poaceae</taxon>
        <taxon>PACMAD clade</taxon>
        <taxon>Arundinoideae</taxon>
        <taxon>Arundineae</taxon>
        <taxon>Arundo</taxon>
    </lineage>
</organism>
<protein>
    <submittedName>
        <fullName evidence="1">Uncharacterized protein</fullName>
    </submittedName>
</protein>
<dbReference type="EMBL" id="GBRH01208804">
    <property type="protein sequence ID" value="JAD89091.1"/>
    <property type="molecule type" value="Transcribed_RNA"/>
</dbReference>
<proteinExistence type="predicted"/>
<reference evidence="1" key="2">
    <citation type="journal article" date="2015" name="Data Brief">
        <title>Shoot transcriptome of the giant reed, Arundo donax.</title>
        <authorList>
            <person name="Barrero R.A."/>
            <person name="Guerrero F.D."/>
            <person name="Moolhuijzen P."/>
            <person name="Goolsby J.A."/>
            <person name="Tidwell J."/>
            <person name="Bellgard S.E."/>
            <person name="Bellgard M.I."/>
        </authorList>
    </citation>
    <scope>NUCLEOTIDE SEQUENCE</scope>
    <source>
        <tissue evidence="1">Shoot tissue taken approximately 20 cm above the soil surface</tissue>
    </source>
</reference>